<reference evidence="1" key="1">
    <citation type="submission" date="2022-04" db="EMBL/GenBank/DDBJ databases">
        <title>Genome of the entomopathogenic fungus Entomophthora muscae.</title>
        <authorList>
            <person name="Elya C."/>
            <person name="Lovett B.R."/>
            <person name="Lee E."/>
            <person name="Macias A.M."/>
            <person name="Hajek A.E."/>
            <person name="De Bivort B.L."/>
            <person name="Kasson M.T."/>
            <person name="De Fine Licht H.H."/>
            <person name="Stajich J.E."/>
        </authorList>
    </citation>
    <scope>NUCLEOTIDE SEQUENCE</scope>
    <source>
        <strain evidence="1">Berkeley</strain>
    </source>
</reference>
<evidence type="ECO:0000313" key="2">
    <source>
        <dbReference type="Proteomes" id="UP001165960"/>
    </source>
</evidence>
<comment type="caution">
    <text evidence="1">The sequence shown here is derived from an EMBL/GenBank/DDBJ whole genome shotgun (WGS) entry which is preliminary data.</text>
</comment>
<protein>
    <submittedName>
        <fullName evidence="1">Uncharacterized protein</fullName>
    </submittedName>
</protein>
<gene>
    <name evidence="1" type="ORF">DSO57_1009310</name>
</gene>
<accession>A0ACC2RLM4</accession>
<evidence type="ECO:0000313" key="1">
    <source>
        <dbReference type="EMBL" id="KAJ9050952.1"/>
    </source>
</evidence>
<name>A0ACC2RLM4_9FUNG</name>
<dbReference type="EMBL" id="QTSX02007129">
    <property type="protein sequence ID" value="KAJ9050952.1"/>
    <property type="molecule type" value="Genomic_DNA"/>
</dbReference>
<dbReference type="Proteomes" id="UP001165960">
    <property type="component" value="Unassembled WGS sequence"/>
</dbReference>
<proteinExistence type="predicted"/>
<sequence>MLFLFFFHLFVAADPCRLVAQERVVRYQEAMACYSSFKLSEEIRDSTMDALRKTLPLVSMDGGVVTLLGAELEVVKNETFGSEFAFHMRLVDVFSKQKMTYDAGCFSSFHFHLPVELVIVEEEGLFVVRVSSVLSGSPTLAKYWRFLRINPSTFQARRVVRINQTDALEYLKGYYGLDMNRAVAHTFLQSGSPTIDPGIFSKRTTAPTEDTIVLEFEDGRKHVFPFLAVAPPGFNDSASFYTNLCLANKETKRHKAEQKEPITLVQLTKTKAVLALSSLDASAQWEESITQALLYINKGQVDEVILDLRGSSGNHVCGSYHLIDHFKPQKSKVNFPIFLPNSTIIQKLTAACAFHGLRCRKKPSFVNEMKCKPSSIKNLNPKPPKVRILTNGICTGACAILIHGLVQAGVPGIYFLGAPNLRTPFGKIGTPYSHRQLRVDLSHAKLESEPDAPPQFLTQANLHFTLGATYRPHHTHLELLDHILPGKVVQISDSEPFLFNSLDVWNYILDINMAPENQFLSLNNISTPTP</sequence>
<organism evidence="1 2">
    <name type="scientific">Entomophthora muscae</name>
    <dbReference type="NCBI Taxonomy" id="34485"/>
    <lineage>
        <taxon>Eukaryota</taxon>
        <taxon>Fungi</taxon>
        <taxon>Fungi incertae sedis</taxon>
        <taxon>Zoopagomycota</taxon>
        <taxon>Entomophthoromycotina</taxon>
        <taxon>Entomophthoromycetes</taxon>
        <taxon>Entomophthorales</taxon>
        <taxon>Entomophthoraceae</taxon>
        <taxon>Entomophthora</taxon>
    </lineage>
</organism>
<keyword evidence="2" id="KW-1185">Reference proteome</keyword>